<evidence type="ECO:0000313" key="5">
    <source>
        <dbReference type="Proteomes" id="UP000245207"/>
    </source>
</evidence>
<feature type="domain" description="SKI-interacting protein SKIP SNW" evidence="3">
    <location>
        <begin position="192"/>
        <end position="340"/>
    </location>
</feature>
<organism evidence="4 5">
    <name type="scientific">Artemisia annua</name>
    <name type="common">Sweet wormwood</name>
    <dbReference type="NCBI Taxonomy" id="35608"/>
    <lineage>
        <taxon>Eukaryota</taxon>
        <taxon>Viridiplantae</taxon>
        <taxon>Streptophyta</taxon>
        <taxon>Embryophyta</taxon>
        <taxon>Tracheophyta</taxon>
        <taxon>Spermatophyta</taxon>
        <taxon>Magnoliopsida</taxon>
        <taxon>eudicotyledons</taxon>
        <taxon>Gunneridae</taxon>
        <taxon>Pentapetalae</taxon>
        <taxon>asterids</taxon>
        <taxon>campanulids</taxon>
        <taxon>Asterales</taxon>
        <taxon>Asteraceae</taxon>
        <taxon>Asteroideae</taxon>
        <taxon>Anthemideae</taxon>
        <taxon>Artemisiinae</taxon>
        <taxon>Artemisia</taxon>
    </lineage>
</organism>
<protein>
    <submittedName>
        <fullName evidence="4">Chromatin protein family</fullName>
    </submittedName>
</protein>
<dbReference type="InterPro" id="IPR017862">
    <property type="entry name" value="SKI-int_prot_SKIP"/>
</dbReference>
<feature type="region of interest" description="Disordered" evidence="2">
    <location>
        <begin position="136"/>
        <end position="161"/>
    </location>
</feature>
<dbReference type="EMBL" id="PKPP01010289">
    <property type="protein sequence ID" value="PWA46420.1"/>
    <property type="molecule type" value="Genomic_DNA"/>
</dbReference>
<name>A0A2U1LBP3_ARTAN</name>
<reference evidence="4 5" key="1">
    <citation type="journal article" date="2018" name="Mol. Plant">
        <title>The genome of Artemisia annua provides insight into the evolution of Asteraceae family and artemisinin biosynthesis.</title>
        <authorList>
            <person name="Shen Q."/>
            <person name="Zhang L."/>
            <person name="Liao Z."/>
            <person name="Wang S."/>
            <person name="Yan T."/>
            <person name="Shi P."/>
            <person name="Liu M."/>
            <person name="Fu X."/>
            <person name="Pan Q."/>
            <person name="Wang Y."/>
            <person name="Lv Z."/>
            <person name="Lu X."/>
            <person name="Zhang F."/>
            <person name="Jiang W."/>
            <person name="Ma Y."/>
            <person name="Chen M."/>
            <person name="Hao X."/>
            <person name="Li L."/>
            <person name="Tang Y."/>
            <person name="Lv G."/>
            <person name="Zhou Y."/>
            <person name="Sun X."/>
            <person name="Brodelius P.E."/>
            <person name="Rose J.K.C."/>
            <person name="Tang K."/>
        </authorList>
    </citation>
    <scope>NUCLEOTIDE SEQUENCE [LARGE SCALE GENOMIC DNA]</scope>
    <source>
        <strain evidence="5">cv. Huhao1</strain>
        <tissue evidence="4">Leaf</tissue>
    </source>
</reference>
<dbReference type="Proteomes" id="UP000245207">
    <property type="component" value="Unassembled WGS sequence"/>
</dbReference>
<keyword evidence="5" id="KW-1185">Reference proteome</keyword>
<gene>
    <name evidence="4" type="ORF">CTI12_AA509010</name>
</gene>
<dbReference type="GO" id="GO:0005681">
    <property type="term" value="C:spliceosomal complex"/>
    <property type="evidence" value="ECO:0007669"/>
    <property type="project" value="InterPro"/>
</dbReference>
<comment type="caution">
    <text evidence="4">The sequence shown here is derived from an EMBL/GenBank/DDBJ whole genome shotgun (WGS) entry which is preliminary data.</text>
</comment>
<dbReference type="Pfam" id="PF02731">
    <property type="entry name" value="SKIP_SNW"/>
    <property type="match status" value="1"/>
</dbReference>
<evidence type="ECO:0000256" key="1">
    <source>
        <dbReference type="ARBA" id="ARBA00010197"/>
    </source>
</evidence>
<feature type="region of interest" description="Disordered" evidence="2">
    <location>
        <begin position="223"/>
        <end position="248"/>
    </location>
</feature>
<dbReference type="OrthoDB" id="10266404at2759"/>
<evidence type="ECO:0000313" key="4">
    <source>
        <dbReference type="EMBL" id="PWA46420.1"/>
    </source>
</evidence>
<accession>A0A2U1LBP3</accession>
<proteinExistence type="inferred from homology"/>
<dbReference type="STRING" id="35608.A0A2U1LBP3"/>
<dbReference type="PANTHER" id="PTHR12096">
    <property type="entry name" value="NUCLEAR PROTEIN SKIP-RELATED"/>
    <property type="match status" value="1"/>
</dbReference>
<comment type="similarity">
    <text evidence="1">Belongs to the SNW family.</text>
</comment>
<evidence type="ECO:0000259" key="3">
    <source>
        <dbReference type="Pfam" id="PF02731"/>
    </source>
</evidence>
<dbReference type="AlphaFoldDB" id="A0A2U1LBP3"/>
<dbReference type="GO" id="GO:0000398">
    <property type="term" value="P:mRNA splicing, via spliceosome"/>
    <property type="evidence" value="ECO:0007669"/>
    <property type="project" value="InterPro"/>
</dbReference>
<dbReference type="InterPro" id="IPR004015">
    <property type="entry name" value="SKI-int_prot_SKIP_SNW-dom"/>
</dbReference>
<sequence>MAALMEILPHAKASAAATYYDHSNDPWFTGRYNALISEDNRGEFIETNCVPLYGTQERLKYRPSTAQDLGDGGAFPDIHYAQYPLDMGRKKDSSSGIKTLPLSFDNLGNLTCDAIVKQNENAKKIVYSQHRDQIPKILQDDKEDQEHELDDDKKKEIEETTQETKAALEKIVNVRLSASQPKSVETRFQDSKFIKYKPSQQSAAFNSGANERIIRMTEMQVDPFEPPKSKHKRIPKANGSPPVPVMHSPLRPVTVQDQQDWKIPACVSNSKNPKGYTIPLEARFAADGRGLQEIQINDNFAKFEESLYLAEQKARESASMRAKLQKDLMMKEKERKEQEL</sequence>
<evidence type="ECO:0000256" key="2">
    <source>
        <dbReference type="SAM" id="MobiDB-lite"/>
    </source>
</evidence>